<feature type="compositionally biased region" description="Basic and acidic residues" evidence="1">
    <location>
        <begin position="55"/>
        <end position="79"/>
    </location>
</feature>
<reference evidence="2 3" key="1">
    <citation type="submission" date="2023-01" db="EMBL/GenBank/DDBJ databases">
        <title>Analysis of 21 Apiospora genomes using comparative genomics revels a genus with tremendous synthesis potential of carbohydrate active enzymes and secondary metabolites.</title>
        <authorList>
            <person name="Sorensen T."/>
        </authorList>
    </citation>
    <scope>NUCLEOTIDE SEQUENCE [LARGE SCALE GENOMIC DNA]</scope>
    <source>
        <strain evidence="2 3">CBS 33761</strain>
    </source>
</reference>
<organism evidence="2 3">
    <name type="scientific">Apiospora rasikravindrae</name>
    <dbReference type="NCBI Taxonomy" id="990691"/>
    <lineage>
        <taxon>Eukaryota</taxon>
        <taxon>Fungi</taxon>
        <taxon>Dikarya</taxon>
        <taxon>Ascomycota</taxon>
        <taxon>Pezizomycotina</taxon>
        <taxon>Sordariomycetes</taxon>
        <taxon>Xylariomycetidae</taxon>
        <taxon>Amphisphaeriales</taxon>
        <taxon>Apiosporaceae</taxon>
        <taxon>Apiospora</taxon>
    </lineage>
</organism>
<feature type="compositionally biased region" description="Polar residues" evidence="1">
    <location>
        <begin position="85"/>
        <end position="110"/>
    </location>
</feature>
<feature type="compositionally biased region" description="Basic and acidic residues" evidence="1">
    <location>
        <begin position="1"/>
        <end position="17"/>
    </location>
</feature>
<feature type="compositionally biased region" description="Polar residues" evidence="1">
    <location>
        <begin position="255"/>
        <end position="266"/>
    </location>
</feature>
<feature type="region of interest" description="Disordered" evidence="1">
    <location>
        <begin position="337"/>
        <end position="590"/>
    </location>
</feature>
<feature type="compositionally biased region" description="Polar residues" evidence="1">
    <location>
        <begin position="365"/>
        <end position="386"/>
    </location>
</feature>
<protein>
    <recommendedName>
        <fullName evidence="4">Cell surface protein</fullName>
    </recommendedName>
</protein>
<comment type="caution">
    <text evidence="2">The sequence shown here is derived from an EMBL/GenBank/DDBJ whole genome shotgun (WGS) entry which is preliminary data.</text>
</comment>
<evidence type="ECO:0000256" key="1">
    <source>
        <dbReference type="SAM" id="MobiDB-lite"/>
    </source>
</evidence>
<dbReference type="Proteomes" id="UP001444661">
    <property type="component" value="Unassembled WGS sequence"/>
</dbReference>
<accession>A0ABR1SRF8</accession>
<feature type="compositionally biased region" description="Gly residues" evidence="1">
    <location>
        <begin position="447"/>
        <end position="456"/>
    </location>
</feature>
<feature type="region of interest" description="Disordered" evidence="1">
    <location>
        <begin position="250"/>
        <end position="321"/>
    </location>
</feature>
<feature type="compositionally biased region" description="Low complexity" evidence="1">
    <location>
        <begin position="490"/>
        <end position="499"/>
    </location>
</feature>
<evidence type="ECO:0008006" key="4">
    <source>
        <dbReference type="Google" id="ProtNLM"/>
    </source>
</evidence>
<feature type="region of interest" description="Disordered" evidence="1">
    <location>
        <begin position="1"/>
        <end position="223"/>
    </location>
</feature>
<sequence length="619" mass="61935">MGLGTKIKEAMHGDKETTQQSPTTTSHKTAPGAFPADDVPRTAHNTTSVPSAGEPRTEPHGGKHSPDYALGGKERRHEGGLSQHGDVTNTPGMGNTTSSGVPHTGTTGTSHHNKLTKDAPYDEYGSGVGGTHGRSHNDGLASGHQGTHGTHGGLTGTGAHQEPYGTHGSAGMTGNHGNAAMAGAETGMTGTTHGTGMTGSHHGTGMAGANTGMTGANTGTTGSNLGAAGNTHNTPGMMTGATGSHVNYDDRINPGTPTTGNQSNVRTGTSTGGPGLSSANMTHRPADGGNNLTRDHKVDEYDAPTNSSGRGKQGLAGAAGGVAASELANRHHKDDMHAYDTPAAGADRSGMNTADRWHNSAPGHSGTNEPSLMGTTHMNPTGVNSGMTGGHPNSGVNEPMMGGNNATGPMGNTTGAHAGGVTGAHGHHNNSGSMLDPTGSSATHGTHGAGHTGSGGHTSMLDPHNTTSRTTYGHDTGHHSHHGHRENSDGMARGMAPHMAGGGMPENEYAAGAPESSMMPGAGGNHGMTGNHVGSGSEHGIGNNTTSHHNSGPMSGNPTTQHNTSGGAMGGIANKVPGMGDGHHGPGHSGAKVLHKCDHCGNDNDISRYFSKDAAYRMS</sequence>
<gene>
    <name evidence="2" type="ORF">PG993_008707</name>
</gene>
<name>A0ABR1SRF8_9PEZI</name>
<feature type="compositionally biased region" description="Gly residues" evidence="1">
    <location>
        <begin position="311"/>
        <end position="320"/>
    </location>
</feature>
<keyword evidence="3" id="KW-1185">Reference proteome</keyword>
<evidence type="ECO:0000313" key="3">
    <source>
        <dbReference type="Proteomes" id="UP001444661"/>
    </source>
</evidence>
<feature type="compositionally biased region" description="Low complexity" evidence="1">
    <location>
        <begin position="179"/>
        <end position="223"/>
    </location>
</feature>
<dbReference type="EMBL" id="JAQQWK010000008">
    <property type="protein sequence ID" value="KAK8036093.1"/>
    <property type="molecule type" value="Genomic_DNA"/>
</dbReference>
<evidence type="ECO:0000313" key="2">
    <source>
        <dbReference type="EMBL" id="KAK8036093.1"/>
    </source>
</evidence>
<proteinExistence type="predicted"/>
<feature type="compositionally biased region" description="Polar residues" evidence="1">
    <location>
        <begin position="542"/>
        <end position="566"/>
    </location>
</feature>
<feature type="compositionally biased region" description="Polar residues" evidence="1">
    <location>
        <begin position="18"/>
        <end position="28"/>
    </location>
</feature>